<keyword evidence="6" id="KW-1185">Reference proteome</keyword>
<feature type="transmembrane region" description="Helical" evidence="4">
    <location>
        <begin position="653"/>
        <end position="670"/>
    </location>
</feature>
<feature type="compositionally biased region" description="Basic and acidic residues" evidence="3">
    <location>
        <begin position="84"/>
        <end position="96"/>
    </location>
</feature>
<sequence>MSGIDGIELKRYRLDVPAPSPSQRLSSDLEQRSFLKLQVGPEGANDVPHDGSTVSRQNSMDAALDKKTPMGSPNPTRGGSYVEVRQDDGLVKSQGERSRSSISRHLALFHLPPVAVTLSVLVLYIKRVRWTRPSNEALNALQFAAKIHEALIIVSLGCVLMARINYHLLAKDKTLPLGFLSSPLLLNSPFSYLFSRELWAPMMSSSGHRTQKITGSMIIIAIILCLAASPLSAITMLPRLGWWTIPIKLPVDSYYITYTPGSLYNTDLDAGNIPKHKDKWTSAIGSKASQRALLETATLTRDPSDSNSVADFPFVNTTYTNYESVSRPISYKALHTGGTIVTCPLSSVASGMADTNGHRDPPIEILTRAKNKASGSTTLNKWKQPLVSVECQAERLKNGTTRFPFDGYPSGLEIQSTQYSVLRNLEKDVNNSLGPLDYGSLDLKSSEKLPVSTDMFFASVMNTTGTGSPTSDGLAIELTICLISARWSEADNWIEFSRSSDTLTHFGFPRQEALSEVRNAFNTSDFIDIHEEWMTGIASLPNTSSNRSSYEEMMDFCCSNRRCNGRCLELSLSMHLADAMSQLGEFFRRDFRGVEGYDNVDIGRNGSVIYAAYAYTYAYKFESSIAIPIAFSILLLHILIVLVYIFLLFYTKHLWYTSGWIALGTCWIIARGPYESNFIPDEFFPDWINKIDEYIKSLDTRLLQYDQVENVIPRVLVEAMAKFYVTADTTGGVRAIVQTVMLEAIEDVLGDHVPIQNFFDLIVGSSTGGVIALGLGVKCWGVAHCREEFESLCKQTFTSRFPKAFAAVSIRSQYKTKPLERASENRPAFIFNYNAENEHDSSKRISSQRSPEVAKSRQLPQQWASSSFSSMWQTPSRMINDQTRSEDIWGRYLNGVTAPAHAYTDLTESRNMRIGIEWHDKRPGLNAIEQIEDIERHTMHRMSHNCDIKIAAHKLVASCFYLEKASVDCQSREGGVYKCSGNILCRFDEGSRDLKGLGSILKDHIRGSVFVPFFVLEEDYGTSFQRQHDVVIPIQTIQQMRSSVIFRLPSHLIIDGRHESSLTRLSLCLEPEGYILSEIPSSLHRSRNSSFSISGFPRELFTQDNLLSPRILDDEAGDGKEPCELEANDNLSLGTEVRKESVRRRSARRALFGNTALPDSISQLSLSSRPSSSENRGAATANSKETGSVPSGRRSNSEELPSKVADVHSESGYKERKAPFRDYYQVLALS</sequence>
<evidence type="ECO:0008006" key="7">
    <source>
        <dbReference type="Google" id="ProtNLM"/>
    </source>
</evidence>
<dbReference type="GO" id="GO:0016020">
    <property type="term" value="C:membrane"/>
    <property type="evidence" value="ECO:0007669"/>
    <property type="project" value="TreeGrafter"/>
</dbReference>
<keyword evidence="2" id="KW-0442">Lipid degradation</keyword>
<name>A0A9P7GS28_9HYPO</name>
<gene>
    <name evidence="5" type="ORF">KAF25_001919</name>
</gene>
<proteinExistence type="predicted"/>
<evidence type="ECO:0000256" key="2">
    <source>
        <dbReference type="ARBA" id="ARBA00022963"/>
    </source>
</evidence>
<keyword evidence="1" id="KW-0378">Hydrolase</keyword>
<feature type="region of interest" description="Disordered" evidence="3">
    <location>
        <begin position="1162"/>
        <end position="1215"/>
    </location>
</feature>
<dbReference type="EMBL" id="JAGPUO010000034">
    <property type="protein sequence ID" value="KAG5655146.1"/>
    <property type="molecule type" value="Genomic_DNA"/>
</dbReference>
<keyword evidence="4" id="KW-0812">Transmembrane</keyword>
<feature type="compositionally biased region" description="Low complexity" evidence="3">
    <location>
        <begin position="1162"/>
        <end position="1173"/>
    </location>
</feature>
<feature type="compositionally biased region" description="Polar residues" evidence="3">
    <location>
        <begin position="1180"/>
        <end position="1189"/>
    </location>
</feature>
<evidence type="ECO:0000256" key="4">
    <source>
        <dbReference type="SAM" id="Phobius"/>
    </source>
</evidence>
<dbReference type="PANTHER" id="PTHR24185:SF1">
    <property type="entry name" value="CALCIUM-INDEPENDENT PHOSPHOLIPASE A2-GAMMA"/>
    <property type="match status" value="1"/>
</dbReference>
<feature type="transmembrane region" description="Helical" evidence="4">
    <location>
        <begin position="214"/>
        <end position="237"/>
    </location>
</feature>
<dbReference type="GO" id="GO:0047499">
    <property type="term" value="F:calcium-independent phospholipase A2 activity"/>
    <property type="evidence" value="ECO:0007669"/>
    <property type="project" value="TreeGrafter"/>
</dbReference>
<evidence type="ECO:0000313" key="5">
    <source>
        <dbReference type="EMBL" id="KAG5655146.1"/>
    </source>
</evidence>
<feature type="compositionally biased region" description="Polar residues" evidence="3">
    <location>
        <begin position="858"/>
        <end position="868"/>
    </location>
</feature>
<feature type="transmembrane region" description="Helical" evidence="4">
    <location>
        <begin position="106"/>
        <end position="125"/>
    </location>
</feature>
<feature type="region of interest" description="Disordered" evidence="3">
    <location>
        <begin position="840"/>
        <end position="868"/>
    </location>
</feature>
<accession>A0A9P7GS28</accession>
<keyword evidence="4" id="KW-1133">Transmembrane helix</keyword>
<evidence type="ECO:0000313" key="6">
    <source>
        <dbReference type="Proteomes" id="UP000782241"/>
    </source>
</evidence>
<organism evidence="5 6">
    <name type="scientific">Fusarium avenaceum</name>
    <dbReference type="NCBI Taxonomy" id="40199"/>
    <lineage>
        <taxon>Eukaryota</taxon>
        <taxon>Fungi</taxon>
        <taxon>Dikarya</taxon>
        <taxon>Ascomycota</taxon>
        <taxon>Pezizomycotina</taxon>
        <taxon>Sordariomycetes</taxon>
        <taxon>Hypocreomycetidae</taxon>
        <taxon>Hypocreales</taxon>
        <taxon>Nectriaceae</taxon>
        <taxon>Fusarium</taxon>
        <taxon>Fusarium tricinctum species complex</taxon>
    </lineage>
</organism>
<dbReference type="Gene3D" id="3.40.1090.10">
    <property type="entry name" value="Cytosolic phospholipase A2 catalytic domain"/>
    <property type="match status" value="1"/>
</dbReference>
<evidence type="ECO:0000256" key="3">
    <source>
        <dbReference type="SAM" id="MobiDB-lite"/>
    </source>
</evidence>
<keyword evidence="2" id="KW-0443">Lipid metabolism</keyword>
<keyword evidence="4" id="KW-0472">Membrane</keyword>
<feature type="compositionally biased region" description="Basic and acidic residues" evidence="3">
    <location>
        <begin position="1195"/>
        <end position="1215"/>
    </location>
</feature>
<evidence type="ECO:0000256" key="1">
    <source>
        <dbReference type="ARBA" id="ARBA00022801"/>
    </source>
</evidence>
<dbReference type="InterPro" id="IPR016035">
    <property type="entry name" value="Acyl_Trfase/lysoPLipase"/>
</dbReference>
<dbReference type="GO" id="GO:0016042">
    <property type="term" value="P:lipid catabolic process"/>
    <property type="evidence" value="ECO:0007669"/>
    <property type="project" value="UniProtKB-KW"/>
</dbReference>
<feature type="transmembrane region" description="Helical" evidence="4">
    <location>
        <begin position="145"/>
        <end position="162"/>
    </location>
</feature>
<feature type="transmembrane region" description="Helical" evidence="4">
    <location>
        <begin position="174"/>
        <end position="194"/>
    </location>
</feature>
<reference evidence="5" key="1">
    <citation type="submission" date="2021-04" db="EMBL/GenBank/DDBJ databases">
        <title>Draft genome of Fusarium avenaceum strain F156N33, isolated from an atmospheric sample in Virginia.</title>
        <authorList>
            <person name="Yang S."/>
            <person name="Vinatzer B.A."/>
            <person name="Coleman J."/>
        </authorList>
    </citation>
    <scope>NUCLEOTIDE SEQUENCE</scope>
    <source>
        <strain evidence="5">F156N33</strain>
    </source>
</reference>
<dbReference type="SUPFAM" id="SSF52151">
    <property type="entry name" value="FabD/lysophospholipase-like"/>
    <property type="match status" value="1"/>
</dbReference>
<dbReference type="PANTHER" id="PTHR24185">
    <property type="entry name" value="CALCIUM-INDEPENDENT PHOSPHOLIPASE A2-GAMMA"/>
    <property type="match status" value="1"/>
</dbReference>
<protein>
    <recommendedName>
        <fullName evidence="7">PNPLA domain-containing protein</fullName>
    </recommendedName>
</protein>
<dbReference type="AlphaFoldDB" id="A0A9P7GS28"/>
<feature type="region of interest" description="Disordered" evidence="3">
    <location>
        <begin position="1"/>
        <end position="96"/>
    </location>
</feature>
<dbReference type="GO" id="GO:0019369">
    <property type="term" value="P:arachidonate metabolic process"/>
    <property type="evidence" value="ECO:0007669"/>
    <property type="project" value="TreeGrafter"/>
</dbReference>
<feature type="transmembrane region" description="Helical" evidence="4">
    <location>
        <begin position="625"/>
        <end position="647"/>
    </location>
</feature>
<comment type="caution">
    <text evidence="5">The sequence shown here is derived from an EMBL/GenBank/DDBJ whole genome shotgun (WGS) entry which is preliminary data.</text>
</comment>
<dbReference type="Proteomes" id="UP000782241">
    <property type="component" value="Unassembled WGS sequence"/>
</dbReference>